<dbReference type="InterPro" id="IPR044099">
    <property type="entry name" value="Dcp2_NUDIX"/>
</dbReference>
<evidence type="ECO:0000256" key="4">
    <source>
        <dbReference type="ARBA" id="ARBA00022490"/>
    </source>
</evidence>
<evidence type="ECO:0000256" key="9">
    <source>
        <dbReference type="SAM" id="MobiDB-lite"/>
    </source>
</evidence>
<feature type="region of interest" description="Disordered" evidence="9">
    <location>
        <begin position="331"/>
        <end position="352"/>
    </location>
</feature>
<feature type="region of interest" description="Disordered" evidence="9">
    <location>
        <begin position="261"/>
        <end position="313"/>
    </location>
</feature>
<dbReference type="PROSITE" id="PS00893">
    <property type="entry name" value="NUDIX_BOX"/>
    <property type="match status" value="1"/>
</dbReference>
<dbReference type="PANTHER" id="PTHR23114">
    <property type="entry name" value="M7GPPPN-MRNA HYDROLASE"/>
    <property type="match status" value="1"/>
</dbReference>
<feature type="compositionally biased region" description="Basic and acidic residues" evidence="9">
    <location>
        <begin position="262"/>
        <end position="276"/>
    </location>
</feature>
<dbReference type="InterPro" id="IPR020084">
    <property type="entry name" value="NUDIX_hydrolase_CS"/>
</dbReference>
<evidence type="ECO:0000256" key="1">
    <source>
        <dbReference type="ARBA" id="ARBA00001936"/>
    </source>
</evidence>
<keyword evidence="8" id="KW-0464">Manganese</keyword>
<dbReference type="InterPro" id="IPR036189">
    <property type="entry name" value="DCP2_BoxA_sf"/>
</dbReference>
<dbReference type="Gene3D" id="1.10.10.1050">
    <property type="entry name" value="Dcp2, box A domain"/>
    <property type="match status" value="1"/>
</dbReference>
<dbReference type="Proteomes" id="UP001642483">
    <property type="component" value="Unassembled WGS sequence"/>
</dbReference>
<evidence type="ECO:0000256" key="3">
    <source>
        <dbReference type="ARBA" id="ARBA00005279"/>
    </source>
</evidence>
<keyword evidence="12" id="KW-1185">Reference proteome</keyword>
<accession>A0ABP0FG66</accession>
<feature type="domain" description="Nudix hydrolase" evidence="10">
    <location>
        <begin position="95"/>
        <end position="226"/>
    </location>
</feature>
<name>A0ABP0FG66_CLALP</name>
<dbReference type="SUPFAM" id="SSF55811">
    <property type="entry name" value="Nudix"/>
    <property type="match status" value="1"/>
</dbReference>
<feature type="compositionally biased region" description="Polar residues" evidence="9">
    <location>
        <begin position="331"/>
        <end position="340"/>
    </location>
</feature>
<comment type="similarity">
    <text evidence="3">Belongs to the Nudix hydrolase family. DCP2 subfamily.</text>
</comment>
<dbReference type="Pfam" id="PF00293">
    <property type="entry name" value="NUDIX"/>
    <property type="match status" value="1"/>
</dbReference>
<comment type="subcellular location">
    <subcellularLocation>
        <location evidence="2">Cytoplasm</location>
    </subcellularLocation>
</comment>
<sequence length="404" mass="46472">MSSQLKIKTSVLDDLCSRFLLNIPQSEKEDMIRFCFQIEIAHWFYLDFYRPEDPTLPDCRMREFAKVIFTEYPFLLNPRDVDVVNVLDRWKEYKRTVPTYGAILLDSSLEHVLLVQGFWIKASWGFPKGKVNKNENPEVCATREVLEETGYNISGKIDKTQYAEHHLNEQLSRLYYVPGVPMDTTFKPQTRGEIKSLQWFNINDLPAHKKDLTPKHHLNMAANCFFMVIPFIKQIRRWISTKKFTLETADQIPNPAVSVVKVKNESKRTRSKERLKGGQSPIKSGQGKHTSGLPSKSPSSTSSKMEPESVQQQMTYFQSSNNAHLELFNSLSKDTNGSSSRQKKRGNSRCRGERLLHQVSTTPMVQVTSQARGRILQNCFIPNAWKNFTFNHDALSRAIMGSQT</sequence>
<comment type="cofactor">
    <cofactor evidence="1">
        <name>Mn(2+)</name>
        <dbReference type="ChEBI" id="CHEBI:29035"/>
    </cofactor>
</comment>
<gene>
    <name evidence="11" type="ORF">CVLEPA_LOCUS8560</name>
</gene>
<dbReference type="SUPFAM" id="SSF140586">
    <property type="entry name" value="Dcp2 domain-like"/>
    <property type="match status" value="1"/>
</dbReference>
<dbReference type="Pfam" id="PF05026">
    <property type="entry name" value="DCP2"/>
    <property type="match status" value="1"/>
</dbReference>
<reference evidence="11 12" key="1">
    <citation type="submission" date="2024-02" db="EMBL/GenBank/DDBJ databases">
        <authorList>
            <person name="Daric V."/>
            <person name="Darras S."/>
        </authorList>
    </citation>
    <scope>NUCLEOTIDE SEQUENCE [LARGE SCALE GENOMIC DNA]</scope>
</reference>
<keyword evidence="4" id="KW-0963">Cytoplasm</keyword>
<dbReference type="Gene3D" id="3.90.79.10">
    <property type="entry name" value="Nucleoside Triphosphate Pyrophosphohydrolase"/>
    <property type="match status" value="1"/>
</dbReference>
<evidence type="ECO:0000256" key="5">
    <source>
        <dbReference type="ARBA" id="ARBA00022723"/>
    </source>
</evidence>
<keyword evidence="5" id="KW-0479">Metal-binding</keyword>
<evidence type="ECO:0000259" key="10">
    <source>
        <dbReference type="PROSITE" id="PS51462"/>
    </source>
</evidence>
<feature type="compositionally biased region" description="Low complexity" evidence="9">
    <location>
        <begin position="290"/>
        <end position="304"/>
    </location>
</feature>
<dbReference type="PANTHER" id="PTHR23114:SF17">
    <property type="entry name" value="M7GPPPN-MRNA HYDROLASE"/>
    <property type="match status" value="1"/>
</dbReference>
<proteinExistence type="inferred from homology"/>
<evidence type="ECO:0000313" key="12">
    <source>
        <dbReference type="Proteomes" id="UP001642483"/>
    </source>
</evidence>
<evidence type="ECO:0000256" key="8">
    <source>
        <dbReference type="ARBA" id="ARBA00023211"/>
    </source>
</evidence>
<evidence type="ECO:0000313" key="11">
    <source>
        <dbReference type="EMBL" id="CAK8678654.1"/>
    </source>
</evidence>
<dbReference type="SMART" id="SM01125">
    <property type="entry name" value="DCP2"/>
    <property type="match status" value="1"/>
</dbReference>
<dbReference type="CDD" id="cd03672">
    <property type="entry name" value="NUDIX_Dcp2p_Nudt20"/>
    <property type="match status" value="1"/>
</dbReference>
<protein>
    <recommendedName>
        <fullName evidence="10">Nudix hydrolase domain-containing protein</fullName>
    </recommendedName>
</protein>
<keyword evidence="6" id="KW-0378">Hydrolase</keyword>
<dbReference type="PROSITE" id="PS51462">
    <property type="entry name" value="NUDIX"/>
    <property type="match status" value="1"/>
</dbReference>
<keyword evidence="7" id="KW-0694">RNA-binding</keyword>
<evidence type="ECO:0000256" key="6">
    <source>
        <dbReference type="ARBA" id="ARBA00022801"/>
    </source>
</evidence>
<dbReference type="InterPro" id="IPR007722">
    <property type="entry name" value="DCP2_BoxA"/>
</dbReference>
<comment type="caution">
    <text evidence="11">The sequence shown here is derived from an EMBL/GenBank/DDBJ whole genome shotgun (WGS) entry which is preliminary data.</text>
</comment>
<organism evidence="11 12">
    <name type="scientific">Clavelina lepadiformis</name>
    <name type="common">Light-bulb sea squirt</name>
    <name type="synonym">Ascidia lepadiformis</name>
    <dbReference type="NCBI Taxonomy" id="159417"/>
    <lineage>
        <taxon>Eukaryota</taxon>
        <taxon>Metazoa</taxon>
        <taxon>Chordata</taxon>
        <taxon>Tunicata</taxon>
        <taxon>Ascidiacea</taxon>
        <taxon>Aplousobranchia</taxon>
        <taxon>Clavelinidae</taxon>
        <taxon>Clavelina</taxon>
    </lineage>
</organism>
<evidence type="ECO:0000256" key="7">
    <source>
        <dbReference type="ARBA" id="ARBA00022884"/>
    </source>
</evidence>
<dbReference type="InterPro" id="IPR015797">
    <property type="entry name" value="NUDIX_hydrolase-like_dom_sf"/>
</dbReference>
<dbReference type="EMBL" id="CAWYQH010000057">
    <property type="protein sequence ID" value="CAK8678654.1"/>
    <property type="molecule type" value="Genomic_DNA"/>
</dbReference>
<evidence type="ECO:0000256" key="2">
    <source>
        <dbReference type="ARBA" id="ARBA00004496"/>
    </source>
</evidence>
<dbReference type="InterPro" id="IPR000086">
    <property type="entry name" value="NUDIX_hydrolase_dom"/>
</dbReference>